<accession>A0A2J6Q7M8</accession>
<dbReference type="EMBL" id="KZ613478">
    <property type="protein sequence ID" value="PMD22251.1"/>
    <property type="molecule type" value="Genomic_DNA"/>
</dbReference>
<gene>
    <name evidence="5" type="ORF">NA56DRAFT_97807</name>
</gene>
<evidence type="ECO:0000256" key="1">
    <source>
        <dbReference type="ARBA" id="ARBA00022729"/>
    </source>
</evidence>
<dbReference type="OrthoDB" id="5589325at2759"/>
<keyword evidence="1 3" id="KW-0732">Signal</keyword>
<evidence type="ECO:0000313" key="5">
    <source>
        <dbReference type="EMBL" id="PMD22251.1"/>
    </source>
</evidence>
<reference evidence="5 6" key="1">
    <citation type="submission" date="2016-05" db="EMBL/GenBank/DDBJ databases">
        <title>A degradative enzymes factory behind the ericoid mycorrhizal symbiosis.</title>
        <authorList>
            <consortium name="DOE Joint Genome Institute"/>
            <person name="Martino E."/>
            <person name="Morin E."/>
            <person name="Grelet G."/>
            <person name="Kuo A."/>
            <person name="Kohler A."/>
            <person name="Daghino S."/>
            <person name="Barry K."/>
            <person name="Choi C."/>
            <person name="Cichocki N."/>
            <person name="Clum A."/>
            <person name="Copeland A."/>
            <person name="Hainaut M."/>
            <person name="Haridas S."/>
            <person name="Labutti K."/>
            <person name="Lindquist E."/>
            <person name="Lipzen A."/>
            <person name="Khouja H.-R."/>
            <person name="Murat C."/>
            <person name="Ohm R."/>
            <person name="Olson A."/>
            <person name="Spatafora J."/>
            <person name="Veneault-Fourrey C."/>
            <person name="Henrissat B."/>
            <person name="Grigoriev I."/>
            <person name="Martin F."/>
            <person name="Perotto S."/>
        </authorList>
    </citation>
    <scope>NUCLEOTIDE SEQUENCE [LARGE SCALE GENOMIC DNA]</scope>
    <source>
        <strain evidence="5 6">UAMH 7357</strain>
    </source>
</reference>
<feature type="compositionally biased region" description="Pro residues" evidence="2">
    <location>
        <begin position="168"/>
        <end position="178"/>
    </location>
</feature>
<feature type="compositionally biased region" description="Basic residues" evidence="2">
    <location>
        <begin position="190"/>
        <end position="201"/>
    </location>
</feature>
<protein>
    <recommendedName>
        <fullName evidence="4">Yeast cell wall synthesis Kre9/Knh1-like N-terminal domain-containing protein</fullName>
    </recommendedName>
</protein>
<feature type="compositionally biased region" description="Low complexity" evidence="2">
    <location>
        <begin position="179"/>
        <end position="188"/>
    </location>
</feature>
<feature type="compositionally biased region" description="Basic residues" evidence="2">
    <location>
        <begin position="136"/>
        <end position="146"/>
    </location>
</feature>
<organism evidence="5 6">
    <name type="scientific">Hyaloscypha hepaticicola</name>
    <dbReference type="NCBI Taxonomy" id="2082293"/>
    <lineage>
        <taxon>Eukaryota</taxon>
        <taxon>Fungi</taxon>
        <taxon>Dikarya</taxon>
        <taxon>Ascomycota</taxon>
        <taxon>Pezizomycotina</taxon>
        <taxon>Leotiomycetes</taxon>
        <taxon>Helotiales</taxon>
        <taxon>Hyaloscyphaceae</taxon>
        <taxon>Hyaloscypha</taxon>
    </lineage>
</organism>
<evidence type="ECO:0000259" key="4">
    <source>
        <dbReference type="Pfam" id="PF10342"/>
    </source>
</evidence>
<keyword evidence="6" id="KW-1185">Reference proteome</keyword>
<dbReference type="Pfam" id="PF10342">
    <property type="entry name" value="Kre9_KNH"/>
    <property type="match status" value="1"/>
</dbReference>
<feature type="signal peptide" evidence="3">
    <location>
        <begin position="1"/>
        <end position="20"/>
    </location>
</feature>
<evidence type="ECO:0000256" key="3">
    <source>
        <dbReference type="SAM" id="SignalP"/>
    </source>
</evidence>
<dbReference type="AlphaFoldDB" id="A0A2J6Q7M8"/>
<dbReference type="Proteomes" id="UP000235672">
    <property type="component" value="Unassembled WGS sequence"/>
</dbReference>
<dbReference type="InterPro" id="IPR018466">
    <property type="entry name" value="Kre9/Knh1-like_N"/>
</dbReference>
<feature type="region of interest" description="Disordered" evidence="2">
    <location>
        <begin position="136"/>
        <end position="201"/>
    </location>
</feature>
<sequence length="201" mass="22491">MLCFNVALLYFFVLCRPAAAVNITNTNFNGIQTGSPFTITWTNNAGPVTILLRMGTNSDPEKDIAKAIWVDLPGTSFGWVPGPILQTGQYVLQLADSAVQPVFSPPFQLTNVPVTTVRLSRSKPVLFLLTLPSRHQARPHLQHPRPRPKEAHQHQYHNLQRQTRHPHPPLPLPRPQPQQPHQTQTTQPAAKHKVAHHLGPE</sequence>
<feature type="chain" id="PRO_5014316994" description="Yeast cell wall synthesis Kre9/Knh1-like N-terminal domain-containing protein" evidence="3">
    <location>
        <begin position="21"/>
        <end position="201"/>
    </location>
</feature>
<feature type="domain" description="Yeast cell wall synthesis Kre9/Knh1-like N-terminal" evidence="4">
    <location>
        <begin position="31"/>
        <end position="108"/>
    </location>
</feature>
<evidence type="ECO:0000256" key="2">
    <source>
        <dbReference type="SAM" id="MobiDB-lite"/>
    </source>
</evidence>
<evidence type="ECO:0000313" key="6">
    <source>
        <dbReference type="Proteomes" id="UP000235672"/>
    </source>
</evidence>
<dbReference type="STRING" id="1745343.A0A2J6Q7M8"/>
<name>A0A2J6Q7M8_9HELO</name>
<proteinExistence type="predicted"/>